<sequence>MHEFKTYLTNEGFDDIKMEFFVDTPT</sequence>
<organism evidence="1 2">
    <name type="scientific">Pichia kudriavzevii</name>
    <name type="common">Yeast</name>
    <name type="synonym">Issatchenkia orientalis</name>
    <dbReference type="NCBI Taxonomy" id="4909"/>
    <lineage>
        <taxon>Eukaryota</taxon>
        <taxon>Fungi</taxon>
        <taxon>Dikarya</taxon>
        <taxon>Ascomycota</taxon>
        <taxon>Saccharomycotina</taxon>
        <taxon>Pichiomycetes</taxon>
        <taxon>Pichiales</taxon>
        <taxon>Pichiaceae</taxon>
        <taxon>Pichia</taxon>
    </lineage>
</organism>
<dbReference type="AlphaFoldDB" id="A0A099NS52"/>
<dbReference type="HOGENOM" id="CLU_3417277_0_0_1"/>
<reference evidence="2" key="1">
    <citation type="journal article" date="2014" name="Microb. Cell Fact.">
        <title>Exploiting Issatchenkia orientalis SD108 for succinic acid production.</title>
        <authorList>
            <person name="Xiao H."/>
            <person name="Shao Z."/>
            <person name="Jiang Y."/>
            <person name="Dole S."/>
            <person name="Zhao H."/>
        </authorList>
    </citation>
    <scope>NUCLEOTIDE SEQUENCE [LARGE SCALE GENOMIC DNA]</scope>
    <source>
        <strain evidence="2">SD108</strain>
    </source>
</reference>
<dbReference type="Proteomes" id="UP000029867">
    <property type="component" value="Unassembled WGS sequence"/>
</dbReference>
<name>A0A099NS52_PICKU</name>
<proteinExistence type="predicted"/>
<evidence type="ECO:0000313" key="2">
    <source>
        <dbReference type="Proteomes" id="UP000029867"/>
    </source>
</evidence>
<dbReference type="EMBL" id="JQFK01000458">
    <property type="protein sequence ID" value="KGK35643.1"/>
    <property type="molecule type" value="Genomic_DNA"/>
</dbReference>
<protein>
    <submittedName>
        <fullName evidence="1">Uncharacterized protein</fullName>
    </submittedName>
</protein>
<gene>
    <name evidence="1" type="ORF">JL09_g5207</name>
</gene>
<evidence type="ECO:0000313" key="1">
    <source>
        <dbReference type="EMBL" id="KGK35643.1"/>
    </source>
</evidence>
<accession>A0A099NS52</accession>
<comment type="caution">
    <text evidence="1">The sequence shown here is derived from an EMBL/GenBank/DDBJ whole genome shotgun (WGS) entry which is preliminary data.</text>
</comment>